<reference evidence="23" key="3">
    <citation type="submission" date="2020-11" db="EMBL/GenBank/DDBJ databases">
        <title>Molecular epidemiology and genomic profiles of multidrug-resistant bacteria collected from clinical sources in South Africa.</title>
        <authorList>
            <person name="Asante J."/>
            <person name="Amoako D.G."/>
        </authorList>
    </citation>
    <scope>NUCLEOTIDE SEQUENCE</scope>
    <source>
        <strain evidence="23">C68</strain>
    </source>
</reference>
<evidence type="ECO:0000256" key="2">
    <source>
        <dbReference type="ARBA" id="ARBA00004651"/>
    </source>
</evidence>
<dbReference type="OrthoDB" id="9781261at2"/>
<feature type="region of interest" description="Disordered" evidence="18">
    <location>
        <begin position="317"/>
        <end position="374"/>
    </location>
</feature>
<evidence type="ECO:0000313" key="25">
    <source>
        <dbReference type="Proteomes" id="UP000228502"/>
    </source>
</evidence>
<feature type="transmembrane region" description="Helical" evidence="19">
    <location>
        <begin position="38"/>
        <end position="63"/>
    </location>
</feature>
<keyword evidence="12" id="KW-0560">Oxidoreductase</keyword>
<evidence type="ECO:0000256" key="12">
    <source>
        <dbReference type="ARBA" id="ARBA00023002"/>
    </source>
</evidence>
<comment type="caution">
    <text evidence="22">The sequence shown here is derived from an EMBL/GenBank/DDBJ whole genome shotgun (WGS) entry which is preliminary data.</text>
</comment>
<dbReference type="AlphaFoldDB" id="A0A0N1EHR0"/>
<dbReference type="SUPFAM" id="SSF81464">
    <property type="entry name" value="Cytochrome c oxidase subunit II-like, transmembrane region"/>
    <property type="match status" value="1"/>
</dbReference>
<dbReference type="PANTHER" id="PTHR22888:SF18">
    <property type="entry name" value="CYTOCHROME BO(3) UBIQUINOL OXIDASE SUBUNIT 2"/>
    <property type="match status" value="1"/>
</dbReference>
<evidence type="ECO:0000256" key="9">
    <source>
        <dbReference type="ARBA" id="ARBA00022729"/>
    </source>
</evidence>
<evidence type="ECO:0000256" key="1">
    <source>
        <dbReference type="ARBA" id="ARBA00000725"/>
    </source>
</evidence>
<keyword evidence="14" id="KW-0564">Palmitate</keyword>
<dbReference type="Pfam" id="PF02790">
    <property type="entry name" value="COX2_TM"/>
    <property type="match status" value="1"/>
</dbReference>
<dbReference type="GO" id="GO:0009486">
    <property type="term" value="F:cytochrome bo3 ubiquinol oxidase activity"/>
    <property type="evidence" value="ECO:0007669"/>
    <property type="project" value="InterPro"/>
</dbReference>
<keyword evidence="13 19" id="KW-0472">Membrane</keyword>
<dbReference type="InterPro" id="IPR036257">
    <property type="entry name" value="Cyt_c_oxidase_su2_TM_sf"/>
</dbReference>
<dbReference type="InterPro" id="IPR006332">
    <property type="entry name" value="QoxA"/>
</dbReference>
<dbReference type="PROSITE" id="PS51257">
    <property type="entry name" value="PROKAR_LIPOPROTEIN"/>
    <property type="match status" value="1"/>
</dbReference>
<keyword evidence="15" id="KW-0449">Lipoprotein</keyword>
<comment type="function">
    <text evidence="16">Catalyzes quinol oxidation with the concomitant reduction of oxygen to water. Subunit II transfers the electrons from a quinol to the binuclear center of the catalytic subunit I.</text>
</comment>
<dbReference type="Gene3D" id="2.60.40.420">
    <property type="entry name" value="Cupredoxins - blue copper proteins"/>
    <property type="match status" value="1"/>
</dbReference>
<protein>
    <recommendedName>
        <fullName evidence="4">Probable quinol oxidase subunit 2</fullName>
    </recommendedName>
    <alternativeName>
        <fullName evidence="17">Quinol oxidase polypeptide II</fullName>
    </alternativeName>
</protein>
<proteinExistence type="inferred from homology"/>
<keyword evidence="9" id="KW-0732">Signal</keyword>
<organism evidence="22 26">
    <name type="scientific">Staphylococcus epidermidis</name>
    <dbReference type="NCBI Taxonomy" id="1282"/>
    <lineage>
        <taxon>Bacteria</taxon>
        <taxon>Bacillati</taxon>
        <taxon>Bacillota</taxon>
        <taxon>Bacilli</taxon>
        <taxon>Bacillales</taxon>
        <taxon>Staphylococcaceae</taxon>
        <taxon>Staphylococcus</taxon>
    </lineage>
</organism>
<dbReference type="InterPro" id="IPR045187">
    <property type="entry name" value="CcO_II"/>
</dbReference>
<dbReference type="Proteomes" id="UP000228502">
    <property type="component" value="Unassembled WGS sequence"/>
</dbReference>
<dbReference type="PANTHER" id="PTHR22888">
    <property type="entry name" value="CYTOCHROME C OXIDASE, SUBUNIT II"/>
    <property type="match status" value="1"/>
</dbReference>
<dbReference type="KEGG" id="seps:DP17_2092"/>
<comment type="subcellular location">
    <subcellularLocation>
        <location evidence="2">Cell membrane</location>
        <topology evidence="2">Multi-pass membrane protein</topology>
    </subcellularLocation>
</comment>
<dbReference type="GO" id="GO:0042773">
    <property type="term" value="P:ATP synthesis coupled electron transport"/>
    <property type="evidence" value="ECO:0007669"/>
    <property type="project" value="TreeGrafter"/>
</dbReference>
<accession>A0A0N1EHR0</accession>
<keyword evidence="11 19" id="KW-1133">Transmembrane helix</keyword>
<evidence type="ECO:0000256" key="3">
    <source>
        <dbReference type="ARBA" id="ARBA00007866"/>
    </source>
</evidence>
<gene>
    <name evidence="22" type="primary">qoxA</name>
    <name evidence="24" type="ORF">CTJ08_05080</name>
    <name evidence="22" type="ORF">H3963_07770</name>
    <name evidence="23" type="ORF">I3V53_04345</name>
</gene>
<evidence type="ECO:0000256" key="4">
    <source>
        <dbReference type="ARBA" id="ARBA00021620"/>
    </source>
</evidence>
<dbReference type="SMR" id="A0A0N1EHR0"/>
<evidence type="ECO:0000256" key="15">
    <source>
        <dbReference type="ARBA" id="ARBA00023288"/>
    </source>
</evidence>
<evidence type="ECO:0000313" key="26">
    <source>
        <dbReference type="Proteomes" id="UP000648077"/>
    </source>
</evidence>
<reference evidence="24 25" key="1">
    <citation type="submission" date="2017-10" db="EMBL/GenBank/DDBJ databases">
        <title>genome sequences of Staph epi in chlorhexidine trial.</title>
        <authorList>
            <person name="Greninger A.L."/>
            <person name="Addetia A."/>
            <person name="Qin X."/>
            <person name="Zerr D."/>
        </authorList>
    </citation>
    <scope>NUCLEOTIDE SEQUENCE [LARGE SCALE GENOMIC DNA]</scope>
    <source>
        <strain evidence="24 25">SCH-17</strain>
    </source>
</reference>
<evidence type="ECO:0000256" key="14">
    <source>
        <dbReference type="ARBA" id="ARBA00023139"/>
    </source>
</evidence>
<evidence type="ECO:0000256" key="13">
    <source>
        <dbReference type="ARBA" id="ARBA00023136"/>
    </source>
</evidence>
<keyword evidence="5" id="KW-0813">Transport</keyword>
<evidence type="ECO:0000313" key="24">
    <source>
        <dbReference type="EMBL" id="PIH10443.1"/>
    </source>
</evidence>
<dbReference type="EMBL" id="JACGQI010000011">
    <property type="protein sequence ID" value="MBF2230322.1"/>
    <property type="molecule type" value="Genomic_DNA"/>
</dbReference>
<feature type="domain" description="Cytochrome oxidase subunit II transmembrane region profile" evidence="21">
    <location>
        <begin position="17"/>
        <end position="112"/>
    </location>
</feature>
<evidence type="ECO:0000259" key="20">
    <source>
        <dbReference type="PROSITE" id="PS50857"/>
    </source>
</evidence>
<feature type="compositionally biased region" description="Basic and acidic residues" evidence="18">
    <location>
        <begin position="330"/>
        <end position="374"/>
    </location>
</feature>
<dbReference type="PROSITE" id="PS50999">
    <property type="entry name" value="COX2_TM"/>
    <property type="match status" value="1"/>
</dbReference>
<evidence type="ECO:0000256" key="17">
    <source>
        <dbReference type="ARBA" id="ARBA00033219"/>
    </source>
</evidence>
<dbReference type="GO" id="GO:0004129">
    <property type="term" value="F:cytochrome-c oxidase activity"/>
    <property type="evidence" value="ECO:0007669"/>
    <property type="project" value="InterPro"/>
</dbReference>
<dbReference type="InterPro" id="IPR002429">
    <property type="entry name" value="CcO_II-like_C"/>
</dbReference>
<dbReference type="RefSeq" id="WP_001831736.1">
    <property type="nucleotide sequence ID" value="NZ_AP019721.1"/>
</dbReference>
<dbReference type="OMA" id="TAMNSFF"/>
<dbReference type="GO" id="GO:0005886">
    <property type="term" value="C:plasma membrane"/>
    <property type="evidence" value="ECO:0007669"/>
    <property type="project" value="UniProtKB-SubCell"/>
</dbReference>
<evidence type="ECO:0000256" key="11">
    <source>
        <dbReference type="ARBA" id="ARBA00022989"/>
    </source>
</evidence>
<dbReference type="EMBL" id="PEJG01000005">
    <property type="protein sequence ID" value="PIH10443.1"/>
    <property type="molecule type" value="Genomic_DNA"/>
</dbReference>
<name>A0A0N1EHR0_STAEP</name>
<evidence type="ECO:0000256" key="6">
    <source>
        <dbReference type="ARBA" id="ARBA00022475"/>
    </source>
</evidence>
<dbReference type="EMBL" id="JADPYN010000005">
    <property type="protein sequence ID" value="MBF9303315.1"/>
    <property type="molecule type" value="Genomic_DNA"/>
</dbReference>
<evidence type="ECO:0000313" key="23">
    <source>
        <dbReference type="EMBL" id="MBF9303315.1"/>
    </source>
</evidence>
<evidence type="ECO:0000256" key="5">
    <source>
        <dbReference type="ARBA" id="ARBA00022448"/>
    </source>
</evidence>
<evidence type="ECO:0000256" key="7">
    <source>
        <dbReference type="ARBA" id="ARBA00022660"/>
    </source>
</evidence>
<sequence>MSKFKSLLLLFGTLILLSGCSNIEVFNAKGPVASSQKFLIIYSIIFMLVIVAVVLSMFAIFIFKYSYKKNSESGKMHHNSLIETIWFVVPILIVIALAIPTVKTLYDYEKPPEKDKDPLVVYAVSAGYKWFFAYPDQHIETVNTLTIPKDRPVVFKLQSMDTMTSFWIPQLGGQKYAMTGMTMNWTLTADQLGTFRGRNSNFNGEGFSRQTFKVHSVSQNDFDKWVKEAKGKKTLSQDTFDKQLLPSTSNKELTFSGTHMAFVDPAADPEYIFYAYKRYNFEQKDPNFTAEEDLYKDVKDKPIKPARKVHITNPNYERHGMKPMILGNNEKYDNEFKKEEDHNSKEMEKISKGAKDENASKLHKKEHDDHGGGH</sequence>
<feature type="domain" description="Cytochrome oxidase subunit II copper A binding" evidence="20">
    <location>
        <begin position="116"/>
        <end position="228"/>
    </location>
</feature>
<keyword evidence="6" id="KW-1003">Cell membrane</keyword>
<evidence type="ECO:0000313" key="22">
    <source>
        <dbReference type="EMBL" id="MBF2230322.1"/>
    </source>
</evidence>
<evidence type="ECO:0000256" key="8">
    <source>
        <dbReference type="ARBA" id="ARBA00022692"/>
    </source>
</evidence>
<dbReference type="InterPro" id="IPR008972">
    <property type="entry name" value="Cupredoxin"/>
</dbReference>
<dbReference type="GO" id="GO:0005507">
    <property type="term" value="F:copper ion binding"/>
    <property type="evidence" value="ECO:0007669"/>
    <property type="project" value="InterPro"/>
</dbReference>
<dbReference type="Proteomes" id="UP000622362">
    <property type="component" value="Unassembled WGS sequence"/>
</dbReference>
<comment type="catalytic activity">
    <reaction evidence="1">
        <text>2 a quinol + O2 = 2 a quinone + 2 H2O</text>
        <dbReference type="Rhea" id="RHEA:55376"/>
        <dbReference type="ChEBI" id="CHEBI:15377"/>
        <dbReference type="ChEBI" id="CHEBI:15379"/>
        <dbReference type="ChEBI" id="CHEBI:24646"/>
        <dbReference type="ChEBI" id="CHEBI:132124"/>
    </reaction>
</comment>
<dbReference type="GeneID" id="50019101"/>
<evidence type="ECO:0000259" key="21">
    <source>
        <dbReference type="PROSITE" id="PS50999"/>
    </source>
</evidence>
<evidence type="ECO:0000256" key="16">
    <source>
        <dbReference type="ARBA" id="ARBA00024727"/>
    </source>
</evidence>
<keyword evidence="8 19" id="KW-0812">Transmembrane</keyword>
<keyword evidence="7" id="KW-0679">Respiratory chain</keyword>
<dbReference type="InterPro" id="IPR011759">
    <property type="entry name" value="Cyt_c_oxidase_su2_TM_dom"/>
</dbReference>
<comment type="similarity">
    <text evidence="3">Belongs to the cytochrome c oxidase subunit 2 family.</text>
</comment>
<dbReference type="GO" id="GO:0016682">
    <property type="term" value="F:oxidoreductase activity, acting on diphenols and related substances as donors, oxygen as acceptor"/>
    <property type="evidence" value="ECO:0007669"/>
    <property type="project" value="InterPro"/>
</dbReference>
<dbReference type="NCBIfam" id="TIGR01432">
    <property type="entry name" value="QOXA"/>
    <property type="match status" value="1"/>
</dbReference>
<dbReference type="Proteomes" id="UP000648077">
    <property type="component" value="Unassembled WGS sequence"/>
</dbReference>
<keyword evidence="10" id="KW-0249">Electron transport</keyword>
<dbReference type="SUPFAM" id="SSF49503">
    <property type="entry name" value="Cupredoxins"/>
    <property type="match status" value="1"/>
</dbReference>
<dbReference type="InterPro" id="IPR034227">
    <property type="entry name" value="CuRO_UO_II"/>
</dbReference>
<evidence type="ECO:0000256" key="19">
    <source>
        <dbReference type="SAM" id="Phobius"/>
    </source>
</evidence>
<dbReference type="PROSITE" id="PS50857">
    <property type="entry name" value="COX2_CUA"/>
    <property type="match status" value="1"/>
</dbReference>
<dbReference type="CDD" id="cd04212">
    <property type="entry name" value="CuRO_UO_II"/>
    <property type="match status" value="1"/>
</dbReference>
<feature type="transmembrane region" description="Helical" evidence="19">
    <location>
        <begin position="84"/>
        <end position="106"/>
    </location>
</feature>
<evidence type="ECO:0000256" key="18">
    <source>
        <dbReference type="SAM" id="MobiDB-lite"/>
    </source>
</evidence>
<reference evidence="22" key="2">
    <citation type="submission" date="2020-08" db="EMBL/GenBank/DDBJ databases">
        <title>Changes in the skin microbiome associated with squamous cell carcinoma in transplant recipients.</title>
        <authorList>
            <person name="Zaugg J."/>
            <person name="Krueger A."/>
            <person name="Lachner N."/>
        </authorList>
    </citation>
    <scope>NUCLEOTIDE SEQUENCE</scope>
    <source>
        <strain evidence="22">R5988</strain>
    </source>
</reference>
<evidence type="ECO:0000256" key="10">
    <source>
        <dbReference type="ARBA" id="ARBA00022982"/>
    </source>
</evidence>
<dbReference type="Gene3D" id="1.10.287.90">
    <property type="match status" value="1"/>
</dbReference>